<keyword evidence="6" id="KW-1185">Reference proteome</keyword>
<dbReference type="PROSITE" id="PS00356">
    <property type="entry name" value="HTH_LACI_1"/>
    <property type="match status" value="1"/>
</dbReference>
<dbReference type="InterPro" id="IPR010982">
    <property type="entry name" value="Lambda_DNA-bd_dom_sf"/>
</dbReference>
<evidence type="ECO:0000259" key="3">
    <source>
        <dbReference type="PROSITE" id="PS50932"/>
    </source>
</evidence>
<evidence type="ECO:0000313" key="5">
    <source>
        <dbReference type="EMBL" id="MCD7109623.1"/>
    </source>
</evidence>
<dbReference type="GO" id="GO:0003677">
    <property type="term" value="F:DNA binding"/>
    <property type="evidence" value="ECO:0007669"/>
    <property type="project" value="InterPro"/>
</dbReference>
<dbReference type="Pfam" id="PF00356">
    <property type="entry name" value="LacI"/>
    <property type="match status" value="1"/>
</dbReference>
<keyword evidence="2 5" id="KW-0418">Kinase</keyword>
<proteinExistence type="predicted"/>
<gene>
    <name evidence="5" type="ORF">LRX75_11250</name>
</gene>
<dbReference type="PANTHER" id="PTHR10584:SF166">
    <property type="entry name" value="RIBOKINASE"/>
    <property type="match status" value="1"/>
</dbReference>
<feature type="domain" description="HTH cro/C1-type" evidence="4">
    <location>
        <begin position="12"/>
        <end position="55"/>
    </location>
</feature>
<sequence>MVEEMMKKGRPTITDVARAAGVSVGTVSNFLNGTVPVKAETADRIHATIQKLAYRPSVFARSLPMMSARKAKASEGNPRLLVVGHICVDYLCRVQVLPHRDDRVAARHIDKALGGPAANLAVAAAAVGSPYGLQVDLATSVGDDADSEWAMAELLAHGVNVLPIRRPSKNRLPRAMVIIEANGGRTIIHETFELTEVDLTANMDIAPGSVRSCLHIEGFHYERMMPSIARFHAAGWNVSLHAAGLPEGSRNPDAFERLIEQIDLTFINDDTLRDIYAIRTPLASMIEEAARTIARVKRRGDVVLTLGEFGAVVFRKSGGPPIEVPALPVSRVDATGAGDAFAGIFLSLWLNGQALVDCARHAAVGASLTTTSEGAQARTARAQELETLLSAVEAKAG</sequence>
<feature type="domain" description="HTH lacI-type" evidence="3">
    <location>
        <begin position="11"/>
        <end position="65"/>
    </location>
</feature>
<evidence type="ECO:0000259" key="4">
    <source>
        <dbReference type="PROSITE" id="PS50943"/>
    </source>
</evidence>
<dbReference type="Gene3D" id="1.10.260.40">
    <property type="entry name" value="lambda repressor-like DNA-binding domains"/>
    <property type="match status" value="1"/>
</dbReference>
<dbReference type="CDD" id="cd01392">
    <property type="entry name" value="HTH_LacI"/>
    <property type="match status" value="1"/>
</dbReference>
<evidence type="ECO:0000313" key="6">
    <source>
        <dbReference type="Proteomes" id="UP001139089"/>
    </source>
</evidence>
<dbReference type="GO" id="GO:0006355">
    <property type="term" value="P:regulation of DNA-templated transcription"/>
    <property type="evidence" value="ECO:0007669"/>
    <property type="project" value="InterPro"/>
</dbReference>
<evidence type="ECO:0000256" key="2">
    <source>
        <dbReference type="ARBA" id="ARBA00022777"/>
    </source>
</evidence>
<keyword evidence="1" id="KW-0808">Transferase</keyword>
<dbReference type="EMBL" id="JAJOZR010000006">
    <property type="protein sequence ID" value="MCD7109623.1"/>
    <property type="molecule type" value="Genomic_DNA"/>
</dbReference>
<evidence type="ECO:0000256" key="1">
    <source>
        <dbReference type="ARBA" id="ARBA00022679"/>
    </source>
</evidence>
<dbReference type="InterPro" id="IPR000843">
    <property type="entry name" value="HTH_LacI"/>
</dbReference>
<protein>
    <submittedName>
        <fullName evidence="5">PfkB family carbohydrate kinase</fullName>
    </submittedName>
</protein>
<dbReference type="Proteomes" id="UP001139089">
    <property type="component" value="Unassembled WGS sequence"/>
</dbReference>
<dbReference type="InterPro" id="IPR001387">
    <property type="entry name" value="Cro/C1-type_HTH"/>
</dbReference>
<comment type="caution">
    <text evidence="5">The sequence shown here is derived from an EMBL/GenBank/DDBJ whole genome shotgun (WGS) entry which is preliminary data.</text>
</comment>
<dbReference type="PRINTS" id="PR00990">
    <property type="entry name" value="RIBOKINASE"/>
</dbReference>
<dbReference type="InterPro" id="IPR029056">
    <property type="entry name" value="Ribokinase-like"/>
</dbReference>
<dbReference type="InterPro" id="IPR011611">
    <property type="entry name" value="PfkB_dom"/>
</dbReference>
<dbReference type="PROSITE" id="PS50932">
    <property type="entry name" value="HTH_LACI_2"/>
    <property type="match status" value="1"/>
</dbReference>
<dbReference type="InterPro" id="IPR002139">
    <property type="entry name" value="Ribo/fructo_kinase"/>
</dbReference>
<accession>A0A9X1NUM2</accession>
<dbReference type="GO" id="GO:0006796">
    <property type="term" value="P:phosphate-containing compound metabolic process"/>
    <property type="evidence" value="ECO:0007669"/>
    <property type="project" value="UniProtKB-ARBA"/>
</dbReference>
<reference evidence="5" key="1">
    <citation type="submission" date="2021-12" db="EMBL/GenBank/DDBJ databases">
        <authorList>
            <person name="Li Y."/>
        </authorList>
    </citation>
    <scope>NUCLEOTIDE SEQUENCE</scope>
    <source>
        <strain evidence="5">DKSPLA3</strain>
    </source>
</reference>
<dbReference type="SUPFAM" id="SSF53613">
    <property type="entry name" value="Ribokinase-like"/>
    <property type="match status" value="1"/>
</dbReference>
<dbReference type="AlphaFoldDB" id="A0A9X1NUM2"/>
<dbReference type="Pfam" id="PF00294">
    <property type="entry name" value="PfkB"/>
    <property type="match status" value="1"/>
</dbReference>
<organism evidence="5 6">
    <name type="scientific">Rhizobium quercicola</name>
    <dbReference type="NCBI Taxonomy" id="2901226"/>
    <lineage>
        <taxon>Bacteria</taxon>
        <taxon>Pseudomonadati</taxon>
        <taxon>Pseudomonadota</taxon>
        <taxon>Alphaproteobacteria</taxon>
        <taxon>Hyphomicrobiales</taxon>
        <taxon>Rhizobiaceae</taxon>
        <taxon>Rhizobium/Agrobacterium group</taxon>
        <taxon>Rhizobium</taxon>
    </lineage>
</organism>
<dbReference type="PROSITE" id="PS50943">
    <property type="entry name" value="HTH_CROC1"/>
    <property type="match status" value="1"/>
</dbReference>
<dbReference type="GO" id="GO:0016301">
    <property type="term" value="F:kinase activity"/>
    <property type="evidence" value="ECO:0007669"/>
    <property type="project" value="UniProtKB-KW"/>
</dbReference>
<dbReference type="RefSeq" id="WP_231814392.1">
    <property type="nucleotide sequence ID" value="NZ_JAJOZR010000006.1"/>
</dbReference>
<dbReference type="SMART" id="SM00354">
    <property type="entry name" value="HTH_LACI"/>
    <property type="match status" value="1"/>
</dbReference>
<dbReference type="PANTHER" id="PTHR10584">
    <property type="entry name" value="SUGAR KINASE"/>
    <property type="match status" value="1"/>
</dbReference>
<name>A0A9X1NUM2_9HYPH</name>
<dbReference type="Gene3D" id="3.40.1190.20">
    <property type="match status" value="1"/>
</dbReference>
<dbReference type="SUPFAM" id="SSF47413">
    <property type="entry name" value="lambda repressor-like DNA-binding domains"/>
    <property type="match status" value="1"/>
</dbReference>